<dbReference type="AlphaFoldDB" id="A0A6G1BQ43"/>
<dbReference type="InterPro" id="IPR031052">
    <property type="entry name" value="FHY3/FAR1"/>
</dbReference>
<dbReference type="Proteomes" id="UP000479710">
    <property type="component" value="Unassembled WGS sequence"/>
</dbReference>
<keyword evidence="1" id="KW-0479">Metal-binding</keyword>
<dbReference type="PANTHER" id="PTHR31669">
    <property type="entry name" value="PROTEIN FAR1-RELATED SEQUENCE 10-RELATED"/>
    <property type="match status" value="1"/>
</dbReference>
<dbReference type="Pfam" id="PF10551">
    <property type="entry name" value="MULE"/>
    <property type="match status" value="1"/>
</dbReference>
<dbReference type="EMBL" id="SPHZ02000012">
    <property type="protein sequence ID" value="KAF0889513.1"/>
    <property type="molecule type" value="Genomic_DNA"/>
</dbReference>
<dbReference type="OrthoDB" id="662609at2759"/>
<gene>
    <name evidence="3" type="ORF">E2562_025281</name>
</gene>
<dbReference type="GO" id="GO:0005634">
    <property type="term" value="C:nucleus"/>
    <property type="evidence" value="ECO:0007669"/>
    <property type="project" value="UniProtKB-SubCell"/>
</dbReference>
<keyword evidence="4" id="KW-1185">Reference proteome</keyword>
<name>A0A6G1BQ43_9ORYZ</name>
<dbReference type="GO" id="GO:0006355">
    <property type="term" value="P:regulation of DNA-templated transcription"/>
    <property type="evidence" value="ECO:0007669"/>
    <property type="project" value="UniProtKB-UniRule"/>
</dbReference>
<protein>
    <recommendedName>
        <fullName evidence="1">Protein FAR1-RELATED SEQUENCE</fullName>
    </recommendedName>
</protein>
<evidence type="ECO:0000256" key="1">
    <source>
        <dbReference type="RuleBase" id="RU367018"/>
    </source>
</evidence>
<accession>A0A6G1BQ43</accession>
<comment type="similarity">
    <text evidence="1">Belongs to the FHY3/FAR1 family.</text>
</comment>
<proteinExistence type="inferred from homology"/>
<evidence type="ECO:0000313" key="3">
    <source>
        <dbReference type="EMBL" id="KAF0889513.1"/>
    </source>
</evidence>
<dbReference type="GO" id="GO:0008270">
    <property type="term" value="F:zinc ion binding"/>
    <property type="evidence" value="ECO:0007669"/>
    <property type="project" value="UniProtKB-UniRule"/>
</dbReference>
<dbReference type="InterPro" id="IPR018289">
    <property type="entry name" value="MULE_transposase_dom"/>
</dbReference>
<reference evidence="3 4" key="1">
    <citation type="submission" date="2019-11" db="EMBL/GenBank/DDBJ databases">
        <title>Whole genome sequence of Oryza granulata.</title>
        <authorList>
            <person name="Li W."/>
        </authorList>
    </citation>
    <scope>NUCLEOTIDE SEQUENCE [LARGE SCALE GENOMIC DNA]</scope>
    <source>
        <strain evidence="4">cv. Menghai</strain>
        <tissue evidence="3">Leaf</tissue>
    </source>
</reference>
<keyword evidence="1" id="KW-0862">Zinc</keyword>
<comment type="subcellular location">
    <subcellularLocation>
        <location evidence="1">Nucleus</location>
    </subcellularLocation>
</comment>
<dbReference type="PANTHER" id="PTHR31669:SF217">
    <property type="entry name" value="PROTEIN FAR1-RELATED SEQUENCE"/>
    <property type="match status" value="1"/>
</dbReference>
<evidence type="ECO:0000313" key="4">
    <source>
        <dbReference type="Proteomes" id="UP000479710"/>
    </source>
</evidence>
<comment type="caution">
    <text evidence="3">The sequence shown here is derived from an EMBL/GenBank/DDBJ whole genome shotgun (WGS) entry which is preliminary data.</text>
</comment>
<organism evidence="3 4">
    <name type="scientific">Oryza meyeriana var. granulata</name>
    <dbReference type="NCBI Taxonomy" id="110450"/>
    <lineage>
        <taxon>Eukaryota</taxon>
        <taxon>Viridiplantae</taxon>
        <taxon>Streptophyta</taxon>
        <taxon>Embryophyta</taxon>
        <taxon>Tracheophyta</taxon>
        <taxon>Spermatophyta</taxon>
        <taxon>Magnoliopsida</taxon>
        <taxon>Liliopsida</taxon>
        <taxon>Poales</taxon>
        <taxon>Poaceae</taxon>
        <taxon>BOP clade</taxon>
        <taxon>Oryzoideae</taxon>
        <taxon>Oryzeae</taxon>
        <taxon>Oryzinae</taxon>
        <taxon>Oryza</taxon>
        <taxon>Oryza meyeriana</taxon>
    </lineage>
</organism>
<sequence>MDETMMEFIDTMQENRVARNNIVDQDTAMAATIPRIFPNIIHRLCKWHILHKHADALNILFMHNKNLEDDLMLCID</sequence>
<evidence type="ECO:0000259" key="2">
    <source>
        <dbReference type="Pfam" id="PF10551"/>
    </source>
</evidence>
<keyword evidence="1" id="KW-0863">Zinc-finger</keyword>
<feature type="domain" description="MULE transposase" evidence="2">
    <location>
        <begin position="7"/>
        <end position="51"/>
    </location>
</feature>
<keyword evidence="1" id="KW-0539">Nucleus</keyword>
<comment type="function">
    <text evidence="1">Putative transcription activator involved in regulating light control of development.</text>
</comment>